<feature type="compositionally biased region" description="Low complexity" evidence="1">
    <location>
        <begin position="299"/>
        <end position="310"/>
    </location>
</feature>
<keyword evidence="3" id="KW-1185">Reference proteome</keyword>
<feature type="region of interest" description="Disordered" evidence="1">
    <location>
        <begin position="181"/>
        <end position="272"/>
    </location>
</feature>
<dbReference type="OrthoDB" id="5151375at2759"/>
<feature type="region of interest" description="Disordered" evidence="1">
    <location>
        <begin position="299"/>
        <end position="396"/>
    </location>
</feature>
<evidence type="ECO:0000313" key="2">
    <source>
        <dbReference type="EMBL" id="KAH0965709.1"/>
    </source>
</evidence>
<dbReference type="Proteomes" id="UP000824596">
    <property type="component" value="Unassembled WGS sequence"/>
</dbReference>
<accession>A0A9P8N2L9</accession>
<proteinExistence type="predicted"/>
<feature type="region of interest" description="Disordered" evidence="1">
    <location>
        <begin position="435"/>
        <end position="459"/>
    </location>
</feature>
<feature type="compositionally biased region" description="Low complexity" evidence="1">
    <location>
        <begin position="181"/>
        <end position="190"/>
    </location>
</feature>
<organism evidence="2 3">
    <name type="scientific">Hirsutella rhossiliensis</name>
    <dbReference type="NCBI Taxonomy" id="111463"/>
    <lineage>
        <taxon>Eukaryota</taxon>
        <taxon>Fungi</taxon>
        <taxon>Dikarya</taxon>
        <taxon>Ascomycota</taxon>
        <taxon>Pezizomycotina</taxon>
        <taxon>Sordariomycetes</taxon>
        <taxon>Hypocreomycetidae</taxon>
        <taxon>Hypocreales</taxon>
        <taxon>Ophiocordycipitaceae</taxon>
        <taxon>Hirsutella</taxon>
    </lineage>
</organism>
<dbReference type="AlphaFoldDB" id="A0A9P8N2L9"/>
<sequence>MDMMDSRDEILRNVREVLGCNGVRRLEDLAPMRQETIERRLTAAASKLQPASMASIYATWLQEQAYSGCAAPPAAVVDRWCHYLARRGCGKAMLQVIWMQAALTVLDKWCAIMSPERVRDVRKDVCDAIAAAYPGEQDSNVRQHDRMDVEAATASGPSVPGRRGVAADDAMQVDDARASFAARDAGAGPAMVRATRDTPSDSGSELTMEERESSFGGSTAAKTQYTGDQYKVGGHYATDSSDQPELTEDSSSQPGLVCQNDDSKGHGDDQKWKPIEEMNEVELEALRQADAFLAKLSAEAGAAQAMAASAPAPPPQSTAAKSDHAPKKLKTRSGRARIPTLGALVEPARPKPKAPKVPAVEPTDEDQEMGDSGAPSTPKAAEPPVELGVTTMPLTKDGPFSAETLALFETRGNVWVNQVPRKTALEMWDEMDAKKAAEEEANKAGNKAAEEGENKAMEK</sequence>
<comment type="caution">
    <text evidence="2">The sequence shown here is derived from an EMBL/GenBank/DDBJ whole genome shotgun (WGS) entry which is preliminary data.</text>
</comment>
<feature type="compositionally biased region" description="Basic and acidic residues" evidence="1">
    <location>
        <begin position="261"/>
        <end position="272"/>
    </location>
</feature>
<evidence type="ECO:0000313" key="3">
    <source>
        <dbReference type="Proteomes" id="UP000824596"/>
    </source>
</evidence>
<evidence type="ECO:0000256" key="1">
    <source>
        <dbReference type="SAM" id="MobiDB-lite"/>
    </source>
</evidence>
<name>A0A9P8N2L9_9HYPO</name>
<protein>
    <submittedName>
        <fullName evidence="2">Uncharacterized protein</fullName>
    </submittedName>
</protein>
<gene>
    <name evidence="2" type="ORF">HRG_03725</name>
</gene>
<reference evidence="2" key="1">
    <citation type="submission" date="2021-09" db="EMBL/GenBank/DDBJ databases">
        <title>A high-quality genome of the endoparasitic fungus Hirsutella rhossiliensis with a comparison of Hirsutella genomes reveals transposable elements contributing to genome size variation.</title>
        <authorList>
            <person name="Lin R."/>
            <person name="Jiao Y."/>
            <person name="Sun X."/>
            <person name="Ling J."/>
            <person name="Xie B."/>
            <person name="Cheng X."/>
        </authorList>
    </citation>
    <scope>NUCLEOTIDE SEQUENCE</scope>
    <source>
        <strain evidence="2">HR02</strain>
    </source>
</reference>
<dbReference type="RefSeq" id="XP_044723222.1">
    <property type="nucleotide sequence ID" value="XM_044862196.1"/>
</dbReference>
<feature type="compositionally biased region" description="Polar residues" evidence="1">
    <location>
        <begin position="238"/>
        <end position="254"/>
    </location>
</feature>
<dbReference type="EMBL" id="JAIZPD010000003">
    <property type="protein sequence ID" value="KAH0965709.1"/>
    <property type="molecule type" value="Genomic_DNA"/>
</dbReference>
<feature type="compositionally biased region" description="Polar residues" evidence="1">
    <location>
        <begin position="215"/>
        <end position="227"/>
    </location>
</feature>
<dbReference type="GeneID" id="68352854"/>